<dbReference type="SUPFAM" id="SSF55347">
    <property type="entry name" value="Glyceraldehyde-3-phosphate dehydrogenase-like, C-terminal domain"/>
    <property type="match status" value="1"/>
</dbReference>
<feature type="active site" description="Proton donor" evidence="13">
    <location>
        <position position="147"/>
    </location>
</feature>
<keyword evidence="7 13" id="KW-0520">NAD</keyword>
<evidence type="ECO:0000256" key="3">
    <source>
        <dbReference type="ARBA" id="ARBA00022605"/>
    </source>
</evidence>
<protein>
    <recommendedName>
        <fullName evidence="10 13">4-hydroxy-tetrahydrodipicolinate reductase</fullName>
        <shortName evidence="13">HTPA reductase</shortName>
        <ecNumber evidence="10 13">1.17.1.8</ecNumber>
    </recommendedName>
</protein>
<dbReference type="HAMAP" id="MF_00102">
    <property type="entry name" value="DapB"/>
    <property type="match status" value="1"/>
</dbReference>
<feature type="binding site" evidence="13">
    <location>
        <begin position="86"/>
        <end position="88"/>
    </location>
    <ligand>
        <name>NAD(+)</name>
        <dbReference type="ChEBI" id="CHEBI:57540"/>
    </ligand>
</feature>
<evidence type="ECO:0000313" key="16">
    <source>
        <dbReference type="EMBL" id="RUO34519.1"/>
    </source>
</evidence>
<accession>A0A432WLF8</accession>
<proteinExistence type="inferred from homology"/>
<comment type="subcellular location">
    <subcellularLocation>
        <location evidence="13">Cytoplasm</location>
    </subcellularLocation>
</comment>
<name>A0A432WLF8_9GAMM</name>
<keyword evidence="17" id="KW-1185">Reference proteome</keyword>
<dbReference type="InterPro" id="IPR022664">
    <property type="entry name" value="DapB_N_CS"/>
</dbReference>
<feature type="domain" description="Dihydrodipicolinate reductase N-terminal" evidence="14">
    <location>
        <begin position="1"/>
        <end position="112"/>
    </location>
</feature>
<feature type="binding site" evidence="13">
    <location>
        <position position="144"/>
    </location>
    <ligand>
        <name>(S)-2,3,4,5-tetrahydrodipicolinate</name>
        <dbReference type="ChEBI" id="CHEBI:16845"/>
    </ligand>
</feature>
<evidence type="ECO:0000256" key="4">
    <source>
        <dbReference type="ARBA" id="ARBA00022857"/>
    </source>
</evidence>
<dbReference type="GO" id="GO:0019877">
    <property type="term" value="P:diaminopimelate biosynthetic process"/>
    <property type="evidence" value="ECO:0007669"/>
    <property type="project" value="UniProtKB-UniRule"/>
</dbReference>
<dbReference type="EMBL" id="PIPO01000001">
    <property type="protein sequence ID" value="RUO34519.1"/>
    <property type="molecule type" value="Genomic_DNA"/>
</dbReference>
<comment type="similarity">
    <text evidence="1 13">Belongs to the DapB family.</text>
</comment>
<evidence type="ECO:0000256" key="1">
    <source>
        <dbReference type="ARBA" id="ARBA00006642"/>
    </source>
</evidence>
<dbReference type="InterPro" id="IPR000846">
    <property type="entry name" value="DapB_N"/>
</dbReference>
<dbReference type="Pfam" id="PF05173">
    <property type="entry name" value="DapB_C"/>
    <property type="match status" value="1"/>
</dbReference>
<dbReference type="AlphaFoldDB" id="A0A432WLF8"/>
<dbReference type="GO" id="GO:0009089">
    <property type="term" value="P:lysine biosynthetic process via diaminopimelate"/>
    <property type="evidence" value="ECO:0007669"/>
    <property type="project" value="UniProtKB-UniRule"/>
</dbReference>
<comment type="catalytic activity">
    <reaction evidence="11 13">
        <text>(S)-2,3,4,5-tetrahydrodipicolinate + NADP(+) + H2O = (2S,4S)-4-hydroxy-2,3,4,5-tetrahydrodipicolinate + NADPH + H(+)</text>
        <dbReference type="Rhea" id="RHEA:35331"/>
        <dbReference type="ChEBI" id="CHEBI:15377"/>
        <dbReference type="ChEBI" id="CHEBI:15378"/>
        <dbReference type="ChEBI" id="CHEBI:16845"/>
        <dbReference type="ChEBI" id="CHEBI:57783"/>
        <dbReference type="ChEBI" id="CHEBI:58349"/>
        <dbReference type="ChEBI" id="CHEBI:67139"/>
        <dbReference type="EC" id="1.17.1.8"/>
    </reaction>
</comment>
<reference evidence="16 17" key="1">
    <citation type="journal article" date="2011" name="Front. Microbiol.">
        <title>Genomic signatures of strain selection and enhancement in Bacillus atrophaeus var. globigii, a historical biowarfare simulant.</title>
        <authorList>
            <person name="Gibbons H.S."/>
            <person name="Broomall S.M."/>
            <person name="McNew L.A."/>
            <person name="Daligault H."/>
            <person name="Chapman C."/>
            <person name="Bruce D."/>
            <person name="Karavis M."/>
            <person name="Krepps M."/>
            <person name="McGregor P.A."/>
            <person name="Hong C."/>
            <person name="Park K.H."/>
            <person name="Akmal A."/>
            <person name="Feldman A."/>
            <person name="Lin J.S."/>
            <person name="Chang W.E."/>
            <person name="Higgs B.W."/>
            <person name="Demirev P."/>
            <person name="Lindquist J."/>
            <person name="Liem A."/>
            <person name="Fochler E."/>
            <person name="Read T.D."/>
            <person name="Tapia R."/>
            <person name="Johnson S."/>
            <person name="Bishop-Lilly K.A."/>
            <person name="Detter C."/>
            <person name="Han C."/>
            <person name="Sozhamannan S."/>
            <person name="Rosenzweig C.N."/>
            <person name="Skowronski E.W."/>
        </authorList>
    </citation>
    <scope>NUCLEOTIDE SEQUENCE [LARGE SCALE GENOMIC DNA]</scope>
    <source>
        <strain evidence="16 17">Y4G10-17</strain>
    </source>
</reference>
<feature type="binding site" evidence="13">
    <location>
        <position position="41"/>
    </location>
    <ligand>
        <name>NAD(+)</name>
        <dbReference type="ChEBI" id="CHEBI:57540"/>
    </ligand>
</feature>
<comment type="caution">
    <text evidence="13">Lacks conserved residue(s) required for the propagation of feature annotation.</text>
</comment>
<keyword evidence="5 13" id="KW-0220">Diaminopimelate biosynthesis</keyword>
<dbReference type="EC" id="1.17.1.8" evidence="10 13"/>
<evidence type="ECO:0000313" key="17">
    <source>
        <dbReference type="Proteomes" id="UP000287823"/>
    </source>
</evidence>
<dbReference type="NCBIfam" id="TIGR00036">
    <property type="entry name" value="dapB"/>
    <property type="match status" value="1"/>
</dbReference>
<dbReference type="Proteomes" id="UP000287823">
    <property type="component" value="Unassembled WGS sequence"/>
</dbReference>
<organism evidence="16 17">
    <name type="scientific">Aliidiomarina soli</name>
    <dbReference type="NCBI Taxonomy" id="1928574"/>
    <lineage>
        <taxon>Bacteria</taxon>
        <taxon>Pseudomonadati</taxon>
        <taxon>Pseudomonadota</taxon>
        <taxon>Gammaproteobacteria</taxon>
        <taxon>Alteromonadales</taxon>
        <taxon>Idiomarinaceae</taxon>
        <taxon>Aliidiomarina</taxon>
    </lineage>
</organism>
<comment type="pathway">
    <text evidence="9 13">Amino-acid biosynthesis; L-lysine biosynthesis via DAP pathway; (S)-tetrahydrodipicolinate from L-aspartate: step 4/4.</text>
</comment>
<evidence type="ECO:0000256" key="9">
    <source>
        <dbReference type="ARBA" id="ARBA00037922"/>
    </source>
</evidence>
<comment type="caution">
    <text evidence="16">The sequence shown here is derived from an EMBL/GenBank/DDBJ whole genome shotgun (WGS) entry which is preliminary data.</text>
</comment>
<dbReference type="GO" id="GO:0005829">
    <property type="term" value="C:cytosol"/>
    <property type="evidence" value="ECO:0007669"/>
    <property type="project" value="TreeGrafter"/>
</dbReference>
<evidence type="ECO:0000256" key="11">
    <source>
        <dbReference type="ARBA" id="ARBA00049080"/>
    </source>
</evidence>
<dbReference type="GO" id="GO:0016726">
    <property type="term" value="F:oxidoreductase activity, acting on CH or CH2 groups, NAD or NADP as acceptor"/>
    <property type="evidence" value="ECO:0007669"/>
    <property type="project" value="UniProtKB-UniRule"/>
</dbReference>
<evidence type="ECO:0000256" key="13">
    <source>
        <dbReference type="HAMAP-Rule" id="MF_00102"/>
    </source>
</evidence>
<dbReference type="Gene3D" id="3.30.360.10">
    <property type="entry name" value="Dihydrodipicolinate Reductase, domain 2"/>
    <property type="match status" value="1"/>
</dbReference>
<evidence type="ECO:0000256" key="10">
    <source>
        <dbReference type="ARBA" id="ARBA00038983"/>
    </source>
</evidence>
<keyword evidence="3 13" id="KW-0028">Amino-acid biosynthesis</keyword>
<dbReference type="CDD" id="cd02274">
    <property type="entry name" value="DHDPR_N"/>
    <property type="match status" value="1"/>
</dbReference>
<feature type="domain" description="Dihydrodipicolinate reductase C-terminal" evidence="15">
    <location>
        <begin position="116"/>
        <end position="252"/>
    </location>
</feature>
<evidence type="ECO:0000256" key="8">
    <source>
        <dbReference type="ARBA" id="ARBA00023154"/>
    </source>
</evidence>
<evidence type="ECO:0000256" key="12">
    <source>
        <dbReference type="ARBA" id="ARBA00049396"/>
    </source>
</evidence>
<dbReference type="GO" id="GO:0051287">
    <property type="term" value="F:NAD binding"/>
    <property type="evidence" value="ECO:0007669"/>
    <property type="project" value="UniProtKB-UniRule"/>
</dbReference>
<comment type="function">
    <text evidence="13">Catalyzes the conversion of 4-hydroxy-tetrahydrodipicolinate (HTPA) to tetrahydrodipicolinate.</text>
</comment>
<feature type="binding site" evidence="13">
    <location>
        <begin position="110"/>
        <end position="113"/>
    </location>
    <ligand>
        <name>NAD(+)</name>
        <dbReference type="ChEBI" id="CHEBI:57540"/>
    </ligand>
</feature>
<keyword evidence="6 13" id="KW-0560">Oxidoreductase</keyword>
<gene>
    <name evidence="13" type="primary">dapB</name>
    <name evidence="16" type="ORF">CWE14_00465</name>
</gene>
<evidence type="ECO:0000256" key="7">
    <source>
        <dbReference type="ARBA" id="ARBA00023027"/>
    </source>
</evidence>
<evidence type="ECO:0000256" key="5">
    <source>
        <dbReference type="ARBA" id="ARBA00022915"/>
    </source>
</evidence>
<dbReference type="InterPro" id="IPR036291">
    <property type="entry name" value="NAD(P)-bd_dom_sf"/>
</dbReference>
<dbReference type="SUPFAM" id="SSF51735">
    <property type="entry name" value="NAD(P)-binding Rossmann-fold domains"/>
    <property type="match status" value="1"/>
</dbReference>
<evidence type="ECO:0000259" key="15">
    <source>
        <dbReference type="Pfam" id="PF05173"/>
    </source>
</evidence>
<keyword evidence="2 13" id="KW-0963">Cytoplasm</keyword>
<dbReference type="InterPro" id="IPR022663">
    <property type="entry name" value="DapB_C"/>
</dbReference>
<feature type="active site" description="Proton donor/acceptor" evidence="13">
    <location>
        <position position="143"/>
    </location>
</feature>
<dbReference type="InterPro" id="IPR023940">
    <property type="entry name" value="DHDPR_bac"/>
</dbReference>
<comment type="caution">
    <text evidence="13">Was originally thought to be a dihydrodipicolinate reductase (DHDPR), catalyzing the conversion of dihydrodipicolinate to tetrahydrodipicolinate. However, it was shown in E.coli that the substrate of the enzymatic reaction is not dihydrodipicolinate (DHDP) but in fact (2S,4S)-4-hydroxy-2,3,4,5-tetrahydrodipicolinic acid (HTPA), the product released by the DapA-catalyzed reaction.</text>
</comment>
<keyword evidence="8 13" id="KW-0457">Lysine biosynthesis</keyword>
<evidence type="ECO:0000256" key="2">
    <source>
        <dbReference type="ARBA" id="ARBA00022490"/>
    </source>
</evidence>
<evidence type="ECO:0000259" key="14">
    <source>
        <dbReference type="Pfam" id="PF01113"/>
    </source>
</evidence>
<dbReference type="PROSITE" id="PS01298">
    <property type="entry name" value="DAPB"/>
    <property type="match status" value="1"/>
</dbReference>
<dbReference type="UniPathway" id="UPA00034">
    <property type="reaction ID" value="UER00018"/>
</dbReference>
<dbReference type="GO" id="GO:0008839">
    <property type="term" value="F:4-hydroxy-tetrahydrodipicolinate reductase"/>
    <property type="evidence" value="ECO:0007669"/>
    <property type="project" value="UniProtKB-UniRule"/>
</dbReference>
<dbReference type="PIRSF" id="PIRSF000161">
    <property type="entry name" value="DHPR"/>
    <property type="match status" value="1"/>
</dbReference>
<evidence type="ECO:0000256" key="6">
    <source>
        <dbReference type="ARBA" id="ARBA00023002"/>
    </source>
</evidence>
<dbReference type="Pfam" id="PF01113">
    <property type="entry name" value="DapB_N"/>
    <property type="match status" value="1"/>
</dbReference>
<sequence length="256" mass="26888">MGQQLIKAILADAECQLVAAVTHRQSSSLGKDVGSLIGMADVGLTVTHDLTAAATAADVLVDFSLPQALADNLTVARQSGTPIVVCTTGLNEQQNQDLQLAAEQTAVLYAANTSLGVNLLRELVRTASKALGAKADIEILEAHHTAKRDAPSGTALALGVAAAEGRNQVFSDVAEYQRNYNDQPHQPGSIGFATLRAGDIVGEHTVFLVLGGERLELTHRVADRKTFAEGALNAAIWLKGQKAGFYSMNHVLGLDA</sequence>
<dbReference type="Gene3D" id="3.40.50.720">
    <property type="entry name" value="NAD(P)-binding Rossmann-like Domain"/>
    <property type="match status" value="1"/>
</dbReference>
<dbReference type="PANTHER" id="PTHR20836">
    <property type="entry name" value="DIHYDRODIPICOLINATE REDUCTASE"/>
    <property type="match status" value="1"/>
</dbReference>
<dbReference type="PANTHER" id="PTHR20836:SF0">
    <property type="entry name" value="4-HYDROXY-TETRAHYDRODIPICOLINATE REDUCTASE 1, CHLOROPLASTIC-RELATED"/>
    <property type="match status" value="1"/>
</dbReference>
<dbReference type="GO" id="GO:0050661">
    <property type="term" value="F:NADP binding"/>
    <property type="evidence" value="ECO:0007669"/>
    <property type="project" value="UniProtKB-UniRule"/>
</dbReference>
<comment type="subunit">
    <text evidence="13">Homotetramer.</text>
</comment>
<feature type="binding site" evidence="13">
    <location>
        <begin position="153"/>
        <end position="154"/>
    </location>
    <ligand>
        <name>(S)-2,3,4,5-tetrahydrodipicolinate</name>
        <dbReference type="ChEBI" id="CHEBI:16845"/>
    </ligand>
</feature>
<comment type="catalytic activity">
    <reaction evidence="12 13">
        <text>(S)-2,3,4,5-tetrahydrodipicolinate + NAD(+) + H2O = (2S,4S)-4-hydroxy-2,3,4,5-tetrahydrodipicolinate + NADH + H(+)</text>
        <dbReference type="Rhea" id="RHEA:35323"/>
        <dbReference type="ChEBI" id="CHEBI:15377"/>
        <dbReference type="ChEBI" id="CHEBI:15378"/>
        <dbReference type="ChEBI" id="CHEBI:16845"/>
        <dbReference type="ChEBI" id="CHEBI:57540"/>
        <dbReference type="ChEBI" id="CHEBI:57945"/>
        <dbReference type="ChEBI" id="CHEBI:67139"/>
        <dbReference type="EC" id="1.17.1.8"/>
    </reaction>
</comment>
<keyword evidence="4 13" id="KW-0521">NADP</keyword>